<feature type="transmembrane region" description="Helical" evidence="2">
    <location>
        <begin position="198"/>
        <end position="217"/>
    </location>
</feature>
<dbReference type="Pfam" id="PF03203">
    <property type="entry name" value="MerC"/>
    <property type="match status" value="1"/>
</dbReference>
<feature type="compositionally biased region" description="Basic and acidic residues" evidence="1">
    <location>
        <begin position="244"/>
        <end position="268"/>
    </location>
</feature>
<evidence type="ECO:0000256" key="2">
    <source>
        <dbReference type="SAM" id="Phobius"/>
    </source>
</evidence>
<feature type="region of interest" description="Disordered" evidence="1">
    <location>
        <begin position="141"/>
        <end position="181"/>
    </location>
</feature>
<dbReference type="GeneID" id="34620064"/>
<dbReference type="InterPro" id="IPR004891">
    <property type="entry name" value="Mercury-R_MerC"/>
</dbReference>
<keyword evidence="2" id="KW-0472">Membrane</keyword>
<keyword evidence="3" id="KW-1185">Reference proteome</keyword>
<dbReference type="Proteomes" id="UP000515125">
    <property type="component" value="Unplaced"/>
</dbReference>
<name>A0A6P6S1B2_9EIME</name>
<dbReference type="GO" id="GO:0016020">
    <property type="term" value="C:membrane"/>
    <property type="evidence" value="ECO:0007669"/>
    <property type="project" value="InterPro"/>
</dbReference>
<sequence>MQRGSFTRGQKLHAVRGESYECCAASVLRTLVALPPWGLSEWSNFAAILCALDCTLLPLLTAAIPLAGFVADTQHLEAIHTASRWVAMYVVLPLGGFAVAANYIQLRKRRLLLMGVAGLFLVLVAHAGCSFHDHGHEHMHLPAAASQKQESPSHSHHEQHLEQNQKEEEQQDATQGQQEAHEETDQQWYAVVLRLVSTHHTLVSLIGAGLLLCSNFLSHRLKHRLGHHDHCCSKGRKSHSFKKKQLEMGRGDREQADDHDTTSLLGHD</sequence>
<keyword evidence="2" id="KW-1133">Transmembrane helix</keyword>
<proteinExistence type="predicted"/>
<accession>A0A6P6S1B2</accession>
<feature type="region of interest" description="Disordered" evidence="1">
    <location>
        <begin position="229"/>
        <end position="268"/>
    </location>
</feature>
<feature type="compositionally biased region" description="Basic and acidic residues" evidence="1">
    <location>
        <begin position="151"/>
        <end position="168"/>
    </location>
</feature>
<organism evidence="3 4">
    <name type="scientific">Cyclospora cayetanensis</name>
    <dbReference type="NCBI Taxonomy" id="88456"/>
    <lineage>
        <taxon>Eukaryota</taxon>
        <taxon>Sar</taxon>
        <taxon>Alveolata</taxon>
        <taxon>Apicomplexa</taxon>
        <taxon>Conoidasida</taxon>
        <taxon>Coccidia</taxon>
        <taxon>Eucoccidiorida</taxon>
        <taxon>Eimeriorina</taxon>
        <taxon>Eimeriidae</taxon>
        <taxon>Cyclospora</taxon>
    </lineage>
</organism>
<evidence type="ECO:0000313" key="4">
    <source>
        <dbReference type="RefSeq" id="XP_026193427.1"/>
    </source>
</evidence>
<evidence type="ECO:0000313" key="3">
    <source>
        <dbReference type="Proteomes" id="UP000515125"/>
    </source>
</evidence>
<dbReference type="OrthoDB" id="10625997at2759"/>
<keyword evidence="2" id="KW-0812">Transmembrane</keyword>
<gene>
    <name evidence="4" type="primary">LOC34620064</name>
</gene>
<feature type="transmembrane region" description="Helical" evidence="2">
    <location>
        <begin position="111"/>
        <end position="128"/>
    </location>
</feature>
<dbReference type="RefSeq" id="XP_026193427.1">
    <property type="nucleotide sequence ID" value="XM_026337642.1"/>
</dbReference>
<dbReference type="GO" id="GO:0015097">
    <property type="term" value="F:mercury ion transmembrane transporter activity"/>
    <property type="evidence" value="ECO:0007669"/>
    <property type="project" value="InterPro"/>
</dbReference>
<evidence type="ECO:0000256" key="1">
    <source>
        <dbReference type="SAM" id="MobiDB-lite"/>
    </source>
</evidence>
<feature type="transmembrane region" description="Helical" evidence="2">
    <location>
        <begin position="86"/>
        <end position="104"/>
    </location>
</feature>
<feature type="transmembrane region" description="Helical" evidence="2">
    <location>
        <begin position="45"/>
        <end position="66"/>
    </location>
</feature>
<dbReference type="AlphaFoldDB" id="A0A6P6S1B2"/>
<protein>
    <submittedName>
        <fullName evidence="4">Uncharacterized protein LOC34620064</fullName>
    </submittedName>
</protein>
<reference evidence="4" key="1">
    <citation type="submission" date="2025-08" db="UniProtKB">
        <authorList>
            <consortium name="RefSeq"/>
        </authorList>
    </citation>
    <scope>IDENTIFICATION</scope>
</reference>
<feature type="compositionally biased region" description="Basic residues" evidence="1">
    <location>
        <begin position="229"/>
        <end position="243"/>
    </location>
</feature>